<dbReference type="GeneID" id="54564286"/>
<dbReference type="EMBL" id="ML993579">
    <property type="protein sequence ID" value="KAF2173756.1"/>
    <property type="molecule type" value="Genomic_DNA"/>
</dbReference>
<name>A0A6A6D801_ZASCE</name>
<dbReference type="SMART" id="SM00382">
    <property type="entry name" value="AAA"/>
    <property type="match status" value="1"/>
</dbReference>
<proteinExistence type="predicted"/>
<dbReference type="CDD" id="cd19481">
    <property type="entry name" value="RecA-like_protease"/>
    <property type="match status" value="1"/>
</dbReference>
<dbReference type="AlphaFoldDB" id="A0A6A6D801"/>
<dbReference type="PANTHER" id="PTHR46411:SF3">
    <property type="entry name" value="AAA+ ATPASE DOMAIN-CONTAINING PROTEIN"/>
    <property type="match status" value="1"/>
</dbReference>
<dbReference type="Pfam" id="PF00004">
    <property type="entry name" value="AAA"/>
    <property type="match status" value="1"/>
</dbReference>
<dbReference type="OrthoDB" id="10042665at2759"/>
<feature type="domain" description="AAA+ ATPase" evidence="1">
    <location>
        <begin position="358"/>
        <end position="492"/>
    </location>
</feature>
<evidence type="ECO:0000259" key="1">
    <source>
        <dbReference type="SMART" id="SM00382"/>
    </source>
</evidence>
<organism evidence="2 3">
    <name type="scientific">Zasmidium cellare ATCC 36951</name>
    <dbReference type="NCBI Taxonomy" id="1080233"/>
    <lineage>
        <taxon>Eukaryota</taxon>
        <taxon>Fungi</taxon>
        <taxon>Dikarya</taxon>
        <taxon>Ascomycota</taxon>
        <taxon>Pezizomycotina</taxon>
        <taxon>Dothideomycetes</taxon>
        <taxon>Dothideomycetidae</taxon>
        <taxon>Mycosphaerellales</taxon>
        <taxon>Mycosphaerellaceae</taxon>
        <taxon>Zasmidium</taxon>
    </lineage>
</organism>
<dbReference type="InterPro" id="IPR003593">
    <property type="entry name" value="AAA+_ATPase"/>
</dbReference>
<dbReference type="RefSeq" id="XP_033674645.1">
    <property type="nucleotide sequence ID" value="XM_033811014.1"/>
</dbReference>
<gene>
    <name evidence="2" type="ORF">M409DRAFT_48688</name>
</gene>
<evidence type="ECO:0000313" key="2">
    <source>
        <dbReference type="EMBL" id="KAF2173756.1"/>
    </source>
</evidence>
<dbReference type="Gene3D" id="3.40.50.300">
    <property type="entry name" value="P-loop containing nucleotide triphosphate hydrolases"/>
    <property type="match status" value="1"/>
</dbReference>
<dbReference type="GO" id="GO:0005524">
    <property type="term" value="F:ATP binding"/>
    <property type="evidence" value="ECO:0007669"/>
    <property type="project" value="InterPro"/>
</dbReference>
<accession>A0A6A6D801</accession>
<dbReference type="InterPro" id="IPR054289">
    <property type="entry name" value="DUF7025"/>
</dbReference>
<reference evidence="2" key="1">
    <citation type="journal article" date="2020" name="Stud. Mycol.">
        <title>101 Dothideomycetes genomes: a test case for predicting lifestyles and emergence of pathogens.</title>
        <authorList>
            <person name="Haridas S."/>
            <person name="Albert R."/>
            <person name="Binder M."/>
            <person name="Bloem J."/>
            <person name="Labutti K."/>
            <person name="Salamov A."/>
            <person name="Andreopoulos B."/>
            <person name="Baker S."/>
            <person name="Barry K."/>
            <person name="Bills G."/>
            <person name="Bluhm B."/>
            <person name="Cannon C."/>
            <person name="Castanera R."/>
            <person name="Culley D."/>
            <person name="Daum C."/>
            <person name="Ezra D."/>
            <person name="Gonzalez J."/>
            <person name="Henrissat B."/>
            <person name="Kuo A."/>
            <person name="Liang C."/>
            <person name="Lipzen A."/>
            <person name="Lutzoni F."/>
            <person name="Magnuson J."/>
            <person name="Mondo S."/>
            <person name="Nolan M."/>
            <person name="Ohm R."/>
            <person name="Pangilinan J."/>
            <person name="Park H.-J."/>
            <person name="Ramirez L."/>
            <person name="Alfaro M."/>
            <person name="Sun H."/>
            <person name="Tritt A."/>
            <person name="Yoshinaga Y."/>
            <person name="Zwiers L.-H."/>
            <person name="Turgeon B."/>
            <person name="Goodwin S."/>
            <person name="Spatafora J."/>
            <person name="Crous P."/>
            <person name="Grigoriev I."/>
        </authorList>
    </citation>
    <scope>NUCLEOTIDE SEQUENCE</scope>
    <source>
        <strain evidence="2">ATCC 36951</strain>
    </source>
</reference>
<evidence type="ECO:0000313" key="3">
    <source>
        <dbReference type="Proteomes" id="UP000799537"/>
    </source>
</evidence>
<sequence>MDRRTGSKCELKIWQERSGKHGKREIVPVTELGGLYKSDEQYAVVVRQVFDKDNVLEKTTLTINSAHLLTVFREVVGYHPNVPADFSEPFEMESPFQMLFHFWHDLDQFKESTHDDDCRMHLNLLFEFMEADMGDSRRLLVKSAAQGQVQYDTLWTIYRPGDLVLTRKHGHPWLLRVEKTAYEESTKVGPYFEVHCTGTGYDGHQFGNVRHIFNIMQKRCFAQRNPSKIVELPIFPRRYWYGGGDLETQLMERGRHFLSISGTCTRSESQNISYEPVTKKDHVTDSDCILCPPFVHGFSAARREWCRFYLSSLHTIDWKRNPYDALILPDQQLRLVRSLVSAHEYPARDGDEAAQKGKGLVVLLYGPPGSGKTLTAECAAEATHRILFSVSMHSLNKYDSPTYFERNLSKLLRLATLWRAVVLFDEADVFLEARVQNAADSGNTTRNALVAIFLRHLEYFSGVVFLTTNRIKVFDEAMKSRVHLALGYPAPDLGSRRRIWSQCLELIPPEQMDLEVADVLHWLSKEPLNGREISNIVNTACTLARDDGVSLNKTHLESLIEVRHDFEVSFETMRASLPSPDPLNRT</sequence>
<dbReference type="InterPro" id="IPR003959">
    <property type="entry name" value="ATPase_AAA_core"/>
</dbReference>
<dbReference type="PANTHER" id="PTHR46411">
    <property type="entry name" value="FAMILY ATPASE, PUTATIVE-RELATED"/>
    <property type="match status" value="1"/>
</dbReference>
<keyword evidence="3" id="KW-1185">Reference proteome</keyword>
<dbReference type="InterPro" id="IPR027417">
    <property type="entry name" value="P-loop_NTPase"/>
</dbReference>
<protein>
    <recommendedName>
        <fullName evidence="1">AAA+ ATPase domain-containing protein</fullName>
    </recommendedName>
</protein>
<dbReference type="Proteomes" id="UP000799537">
    <property type="component" value="Unassembled WGS sequence"/>
</dbReference>
<dbReference type="GO" id="GO:0016887">
    <property type="term" value="F:ATP hydrolysis activity"/>
    <property type="evidence" value="ECO:0007669"/>
    <property type="project" value="InterPro"/>
</dbReference>
<dbReference type="Pfam" id="PF22942">
    <property type="entry name" value="DUF7025"/>
    <property type="match status" value="1"/>
</dbReference>
<dbReference type="SUPFAM" id="SSF52540">
    <property type="entry name" value="P-loop containing nucleoside triphosphate hydrolases"/>
    <property type="match status" value="1"/>
</dbReference>